<gene>
    <name evidence="2" type="ORF">CXU22_09520</name>
</gene>
<comment type="caution">
    <text evidence="2">The sequence shown here is derived from an EMBL/GenBank/DDBJ whole genome shotgun (WGS) entry which is preliminary data.</text>
</comment>
<protein>
    <recommendedName>
        <fullName evidence="4">Tetratricopeptide repeat protein</fullName>
    </recommendedName>
</protein>
<dbReference type="OrthoDB" id="7294637at2"/>
<feature type="chain" id="PRO_5014879784" description="Tetratricopeptide repeat protein" evidence="1">
    <location>
        <begin position="19"/>
        <end position="580"/>
    </location>
</feature>
<evidence type="ECO:0008006" key="4">
    <source>
        <dbReference type="Google" id="ProtNLM"/>
    </source>
</evidence>
<evidence type="ECO:0000313" key="3">
    <source>
        <dbReference type="Proteomes" id="UP000236000"/>
    </source>
</evidence>
<dbReference type="RefSeq" id="WP_102714911.1">
    <property type="nucleotide sequence ID" value="NZ_PJKA01000013.1"/>
</dbReference>
<dbReference type="EMBL" id="PJKA01000013">
    <property type="protein sequence ID" value="PNC16886.1"/>
    <property type="molecule type" value="Genomic_DNA"/>
</dbReference>
<name>A0A2N8HAK1_9BACT</name>
<proteinExistence type="predicted"/>
<keyword evidence="1" id="KW-0732">Signal</keyword>
<feature type="signal peptide" evidence="1">
    <location>
        <begin position="1"/>
        <end position="18"/>
    </location>
</feature>
<dbReference type="Proteomes" id="UP000236000">
    <property type="component" value="Unassembled WGS sequence"/>
</dbReference>
<accession>A0A2N8HAK1</accession>
<reference evidence="2 3" key="1">
    <citation type="journal article" date="2017" name="BMC Genomics">
        <title>Genome sequencing of 39 Akkermansia muciniphila isolates reveals its population structure, genomic and functional diverisity, and global distribution in mammalian gut microbiotas.</title>
        <authorList>
            <person name="Guo X."/>
            <person name="Li S."/>
            <person name="Zhang J."/>
            <person name="Wu F."/>
            <person name="Li X."/>
            <person name="Wu D."/>
            <person name="Zhang M."/>
            <person name="Ou Z."/>
            <person name="Jie Z."/>
            <person name="Yan Q."/>
            <person name="Li P."/>
            <person name="Yi J."/>
            <person name="Peng Y."/>
        </authorList>
    </citation>
    <scope>NUCLEOTIDE SEQUENCE [LARGE SCALE GENOMIC DNA]</scope>
    <source>
        <strain evidence="2 3">GP24</strain>
    </source>
</reference>
<dbReference type="AlphaFoldDB" id="A0A2N8HAK1"/>
<organism evidence="2 3">
    <name type="scientific">Akkermansia muciniphila</name>
    <dbReference type="NCBI Taxonomy" id="239935"/>
    <lineage>
        <taxon>Bacteria</taxon>
        <taxon>Pseudomonadati</taxon>
        <taxon>Verrucomicrobiota</taxon>
        <taxon>Verrucomicrobiia</taxon>
        <taxon>Verrucomicrobiales</taxon>
        <taxon>Akkermansiaceae</taxon>
        <taxon>Akkermansia</taxon>
    </lineage>
</organism>
<evidence type="ECO:0000313" key="2">
    <source>
        <dbReference type="EMBL" id="PNC16886.1"/>
    </source>
</evidence>
<evidence type="ECO:0000256" key="1">
    <source>
        <dbReference type="SAM" id="SignalP"/>
    </source>
</evidence>
<sequence>MKLLLSLLVLFNPLLLHAGDLEQQRLEWQLRSGDVRNIAGLSRQYVQKKLGAINIEDIETLLADKELAQACYMAHFFASVGKEKNASLHELKVQKFSSWLMKHPEIFEKLVFAKASGRETLAVLHNIWVKENGELSGMYLNMALGAALVSTTREPETCQARYDFYKKSFEEKKLFPQFDTLEPWELHILFQGRESLEELAWAQEYVSQKKRFKADNAGSVACSFIPYRMTNKKGISVHAGGPFYDNKPISLQIYVEYGGVCGAVSKGSVGFLKAKGIPGYAIGQPGHCAFIWKKAPHQWVIGNNIYGWTWSDGGNGPWKGCTSIIREVARFEEGQNASGSALCYYLGLLSPNPQQADSLLQEALKLNPANYPVWQVLASKVARKPGNKEKLALLEQFKEAFPGNAALWEHFMKSQLGIDWKKTDTYATYPFLLNSREDRDAVDVYMRNFCAQAYKDIPSIAGKLPYEVKTRGVFFKNWLTYYQENKIDRKVRVQTCTVLEKALPGLLKYEKTASQFLDFYGKSLELWNDKNLLSRANTFLMNHLNEVENPVVKKKLAATGAKVADLLKDRKSLLRYSQAM</sequence>